<dbReference type="PANTHER" id="PTHR11380:SF5">
    <property type="entry name" value="TRANSCRIPTION INITIATION FACTOR TFIID SUBUNIT 13"/>
    <property type="match status" value="1"/>
</dbReference>
<name>A0ABQ7HXJ6_9MICR</name>
<dbReference type="Gene3D" id="1.10.20.10">
    <property type="entry name" value="Histone, subunit A"/>
    <property type="match status" value="1"/>
</dbReference>
<evidence type="ECO:0000256" key="6">
    <source>
        <dbReference type="ARBA" id="ARBA00040136"/>
    </source>
</evidence>
<dbReference type="PANTHER" id="PTHR11380">
    <property type="entry name" value="TRANSCRIPTION INITIATION FACTOR TFIID/SUPT3-RELATED"/>
    <property type="match status" value="1"/>
</dbReference>
<dbReference type="InterPro" id="IPR003195">
    <property type="entry name" value="TFIID_TAF13"/>
</dbReference>
<comment type="similarity">
    <text evidence="5">Belongs to the TAF13 family.</text>
</comment>
<protein>
    <recommendedName>
        <fullName evidence="6">Transcription initiation factor TFIID subunit 13</fullName>
    </recommendedName>
</protein>
<comment type="caution">
    <text evidence="7">The sequence shown here is derived from an EMBL/GenBank/DDBJ whole genome shotgun (WGS) entry which is preliminary data.</text>
</comment>
<dbReference type="CDD" id="cd07978">
    <property type="entry name" value="HFD_TAF13"/>
    <property type="match status" value="1"/>
</dbReference>
<accession>A0ABQ7HXJ6</accession>
<gene>
    <name evidence="7" type="primary">TAF13</name>
    <name evidence="7" type="ORF">TCON_1903</name>
</gene>
<dbReference type="SUPFAM" id="SSF47113">
    <property type="entry name" value="Histone-fold"/>
    <property type="match status" value="1"/>
</dbReference>
<evidence type="ECO:0000256" key="4">
    <source>
        <dbReference type="ARBA" id="ARBA00023242"/>
    </source>
</evidence>
<evidence type="ECO:0000256" key="2">
    <source>
        <dbReference type="ARBA" id="ARBA00023015"/>
    </source>
</evidence>
<evidence type="ECO:0000256" key="5">
    <source>
        <dbReference type="ARBA" id="ARBA00038392"/>
    </source>
</evidence>
<keyword evidence="4" id="KW-0539">Nucleus</keyword>
<evidence type="ECO:0000313" key="7">
    <source>
        <dbReference type="EMBL" id="KAF7682886.1"/>
    </source>
</evidence>
<dbReference type="Proteomes" id="UP001516464">
    <property type="component" value="Unassembled WGS sequence"/>
</dbReference>
<evidence type="ECO:0000313" key="8">
    <source>
        <dbReference type="Proteomes" id="UP001516464"/>
    </source>
</evidence>
<dbReference type="EMBL" id="SBIQ01000163">
    <property type="protein sequence ID" value="KAF7682886.1"/>
    <property type="molecule type" value="Genomic_DNA"/>
</dbReference>
<proteinExistence type="inferred from homology"/>
<keyword evidence="3" id="KW-0804">Transcription</keyword>
<organism evidence="7 8">
    <name type="scientific">Astathelohania contejeani</name>
    <dbReference type="NCBI Taxonomy" id="164912"/>
    <lineage>
        <taxon>Eukaryota</taxon>
        <taxon>Fungi</taxon>
        <taxon>Fungi incertae sedis</taxon>
        <taxon>Microsporidia</taxon>
        <taxon>Astathelohaniidae</taxon>
        <taxon>Astathelohania</taxon>
    </lineage>
</organism>
<evidence type="ECO:0000256" key="1">
    <source>
        <dbReference type="ARBA" id="ARBA00004123"/>
    </source>
</evidence>
<keyword evidence="8" id="KW-1185">Reference proteome</keyword>
<dbReference type="InterPro" id="IPR009072">
    <property type="entry name" value="Histone-fold"/>
</dbReference>
<comment type="subcellular location">
    <subcellularLocation>
        <location evidence="1">Nucleus</location>
    </subcellularLocation>
</comment>
<evidence type="ECO:0000256" key="3">
    <source>
        <dbReference type="ARBA" id="ARBA00023163"/>
    </source>
</evidence>
<dbReference type="Pfam" id="PF02269">
    <property type="entry name" value="TFIID-18kDa"/>
    <property type="match status" value="1"/>
</dbReference>
<reference evidence="7 8" key="1">
    <citation type="submission" date="2019-01" db="EMBL/GenBank/DDBJ databases">
        <title>Genomes sequencing and comparative genomics of infectious freshwater microsporidia, Cucumispora dikerogammari and Thelohania contejeani.</title>
        <authorList>
            <person name="Cormier A."/>
            <person name="Giraud I."/>
            <person name="Wattier R."/>
            <person name="Teixeira M."/>
            <person name="Grandjean F."/>
            <person name="Rigaud T."/>
            <person name="Cordaux R."/>
        </authorList>
    </citation>
    <scope>NUCLEOTIDE SEQUENCE [LARGE SCALE GENOMIC DNA]</scope>
    <source>
        <strain evidence="7">T1</strain>
        <tissue evidence="7">Spores</tissue>
    </source>
</reference>
<keyword evidence="2" id="KW-0805">Transcription regulation</keyword>
<sequence length="108" mass="13141">MSYIPNDRKKLLFNKEIRLMMYGYGDVDSPRQDTAETLENYLVDYIRQLLIKTQNMAMIKGKVKTEDLLYCIKRDRKKYQRIKDLLLTNEELKNARRAFDYEEYEKDE</sequence>